<dbReference type="InterPro" id="IPR011047">
    <property type="entry name" value="Quinoprotein_ADH-like_sf"/>
</dbReference>
<dbReference type="SMART" id="SM00564">
    <property type="entry name" value="PQQ"/>
    <property type="match status" value="7"/>
</dbReference>
<dbReference type="PATRIC" id="fig|1230453.4.peg.2116"/>
<feature type="domain" description="Pyrrolo-quinoline quinone repeat" evidence="2">
    <location>
        <begin position="276"/>
        <end position="352"/>
    </location>
</feature>
<name>M0HMZ9_HALEO</name>
<dbReference type="PANTHER" id="PTHR34512">
    <property type="entry name" value="CELL SURFACE PROTEIN"/>
    <property type="match status" value="1"/>
</dbReference>
<dbReference type="Gene3D" id="2.40.10.480">
    <property type="match status" value="1"/>
</dbReference>
<dbReference type="RefSeq" id="WP_008324448.1">
    <property type="nucleotide sequence ID" value="NZ_AOLK01000018.1"/>
</dbReference>
<dbReference type="EMBL" id="AOLK01000018">
    <property type="protein sequence ID" value="ELZ85047.1"/>
    <property type="molecule type" value="Genomic_DNA"/>
</dbReference>
<feature type="domain" description="Pyrrolo-quinoline quinone repeat" evidence="2">
    <location>
        <begin position="102"/>
        <end position="254"/>
    </location>
</feature>
<dbReference type="AlphaFoldDB" id="M0HMZ9"/>
<gene>
    <name evidence="3" type="ORF">C453_10715</name>
</gene>
<dbReference type="Gene3D" id="2.130.10.10">
    <property type="entry name" value="YVTN repeat-like/Quinoprotein amine dehydrogenase"/>
    <property type="match status" value="1"/>
</dbReference>
<dbReference type="Proteomes" id="UP000011612">
    <property type="component" value="Unassembled WGS sequence"/>
</dbReference>
<feature type="region of interest" description="Disordered" evidence="1">
    <location>
        <begin position="18"/>
        <end position="72"/>
    </location>
</feature>
<feature type="domain" description="Pyrrolo-quinoline quinone repeat" evidence="2">
    <location>
        <begin position="357"/>
        <end position="402"/>
    </location>
</feature>
<dbReference type="Pfam" id="PF13360">
    <property type="entry name" value="PQQ_2"/>
    <property type="match status" value="3"/>
</dbReference>
<accession>M0HMZ9</accession>
<evidence type="ECO:0000313" key="3">
    <source>
        <dbReference type="EMBL" id="ELZ85047.1"/>
    </source>
</evidence>
<dbReference type="PANTHER" id="PTHR34512:SF30">
    <property type="entry name" value="OUTER MEMBRANE PROTEIN ASSEMBLY FACTOR BAMB"/>
    <property type="match status" value="1"/>
</dbReference>
<dbReference type="InterPro" id="IPR018391">
    <property type="entry name" value="PQQ_b-propeller_rpt"/>
</dbReference>
<dbReference type="SUPFAM" id="SSF50998">
    <property type="entry name" value="Quinoprotein alcohol dehydrogenase-like"/>
    <property type="match status" value="2"/>
</dbReference>
<reference evidence="3 4" key="1">
    <citation type="journal article" date="2014" name="PLoS Genet.">
        <title>Phylogenetically driven sequencing of extremely halophilic archaea reveals strategies for static and dynamic osmo-response.</title>
        <authorList>
            <person name="Becker E.A."/>
            <person name="Seitzer P.M."/>
            <person name="Tritt A."/>
            <person name="Larsen D."/>
            <person name="Krusor M."/>
            <person name="Yao A.I."/>
            <person name="Wu D."/>
            <person name="Madern D."/>
            <person name="Eisen J.A."/>
            <person name="Darling A.E."/>
            <person name="Facciotti M.T."/>
        </authorList>
    </citation>
    <scope>NUCLEOTIDE SEQUENCE [LARGE SCALE GENOMIC DNA]</scope>
    <source>
        <strain evidence="3 4">ATCC BAA-1513</strain>
    </source>
</reference>
<dbReference type="InterPro" id="IPR015943">
    <property type="entry name" value="WD40/YVTN_repeat-like_dom_sf"/>
</dbReference>
<comment type="caution">
    <text evidence="3">The sequence shown here is derived from an EMBL/GenBank/DDBJ whole genome shotgun (WGS) entry which is preliminary data.</text>
</comment>
<evidence type="ECO:0000256" key="1">
    <source>
        <dbReference type="SAM" id="MobiDB-lite"/>
    </source>
</evidence>
<dbReference type="Gene3D" id="2.40.128.630">
    <property type="match status" value="1"/>
</dbReference>
<keyword evidence="4" id="KW-1185">Reference proteome</keyword>
<dbReference type="PROSITE" id="PS51257">
    <property type="entry name" value="PROKAR_LIPOPROTEIN"/>
    <property type="match status" value="1"/>
</dbReference>
<dbReference type="OrthoDB" id="8638at2157"/>
<protein>
    <submittedName>
        <fullName evidence="3">Pyrrolo-quinoline quinone</fullName>
    </submittedName>
</protein>
<dbReference type="STRING" id="1230453.C453_10715"/>
<proteinExistence type="predicted"/>
<evidence type="ECO:0000313" key="4">
    <source>
        <dbReference type="Proteomes" id="UP000011612"/>
    </source>
</evidence>
<sequence length="415" mass="44279">MRRRQVLASLGAAALAGCSTSNLCGPRDTEPLPNEDAGWPQQGPTPANQRRAPSVSVTDPTETWRIENDGPVTTPAVSGDTVYLSAGVRDDESDQFPVGALFAFDRETGAQRWRTDFGDPHGAYAGCPPVVYRGTVYVGDAGHYSLYAVSARTGAIRWHAQLGGSVNRPVVAADGVICLAQQDHVIAFDTMGEELWRYSKPGHVFLTTPTIVDGTVYVGSVFSPDGENDEAEDDHASVVAALDLHTGDVVWEAARGENINPITAADGTLYLSGANAIHALEMTDGSRVWEQPTGDHRFGRLAVDDERVYATGGTQAVAFDRDDGDVRWRYDADTYLRSHPMVTANSVVAATDNPQSGDAAVAYALDRATGEPRWSVELDGKMGFAPVAGENRVYLSSYRAGEGGDVVGVESTETA</sequence>
<organism evidence="3 4">
    <name type="scientific">Haloferax elongans ATCC BAA-1513</name>
    <dbReference type="NCBI Taxonomy" id="1230453"/>
    <lineage>
        <taxon>Archaea</taxon>
        <taxon>Methanobacteriati</taxon>
        <taxon>Methanobacteriota</taxon>
        <taxon>Stenosarchaea group</taxon>
        <taxon>Halobacteria</taxon>
        <taxon>Halobacteriales</taxon>
        <taxon>Haloferacaceae</taxon>
        <taxon>Haloferax</taxon>
    </lineage>
</organism>
<evidence type="ECO:0000259" key="2">
    <source>
        <dbReference type="Pfam" id="PF13360"/>
    </source>
</evidence>
<dbReference type="InterPro" id="IPR002372">
    <property type="entry name" value="PQQ_rpt_dom"/>
</dbReference>